<feature type="domain" description="Glycosyl hydrolase 94 supersandwich" evidence="3">
    <location>
        <begin position="59"/>
        <end position="304"/>
    </location>
</feature>
<dbReference type="CDD" id="cd11749">
    <property type="entry name" value="GH94N_LBP_like"/>
    <property type="match status" value="1"/>
</dbReference>
<feature type="domain" description="Glycosyl hydrolase 94 catalytic" evidence="4">
    <location>
        <begin position="318"/>
        <end position="456"/>
    </location>
</feature>
<dbReference type="SUPFAM" id="SSF74650">
    <property type="entry name" value="Galactose mutarotase-like"/>
    <property type="match status" value="1"/>
</dbReference>
<dbReference type="GO" id="GO:0030246">
    <property type="term" value="F:carbohydrate binding"/>
    <property type="evidence" value="ECO:0007669"/>
    <property type="project" value="InterPro"/>
</dbReference>
<dbReference type="InterPro" id="IPR033432">
    <property type="entry name" value="GH94_catalytic"/>
</dbReference>
<sequence>MHSIHYIDQDGTFSIEQPENYSYLYFPIAGEGGLKSAVTPNLGGDIKINQNAFLMEPVSVENLHNNRSGRNFWCRMADGCCWSAVGASAEQESRKFTDKQDASVLRAGLMWHTVTRKSVRHTLEAEVTSFVPLEHPAEVMRVTLRNTGSEALTLTPVAAVPIFGRSADNIRDHRHVTSLLHRIWTTDDGVHVRPALSFDERGHRKNELIYFVCAAGADGQKPCGFYPVTEEFIGEGGSYTNPQQIRENAAGEAVGYRTEGKEAVGGIRFDEICLAPGEQAEYTVVMGITDREEQIREIMDAFRTAKQVDAAFCQMKRYWQEKVNVRYHTGSRTFDRFLRWVSFQPLLRRIYGCSFLPYHDYGRGGRGWRDLWQDCLSLLMMDPGGVRQMIVDNCGGVRVDGTNATIIGSGQGEFIADRNGIARVWMDHGVWPFLTIRLYIDQTGDVEILREKAVYFKDEQIKRGCGLDTHWDSTYGVRQKNRNGEIYEGTVLEHLLLQMLCAFYEVGEHNHIRLRGADWNDALDMAPDRGESVAFTCAYAGNLMQLAQMLMQLAERFGWKQVEFMEEMGVLLQDEAEVYDSISVKQELLRQYVQTVSHQVSGSRMSVDVNELAENLRHKAAWMQEHIRKTEWIQGDQEGWFNSYYDNHGNAVEGYYGQGVRMMLTGQVFAVMSKTADDRQTRQICKSADRYLYDAKAGGYRLNTNFNEEKYDMGRMFGFAYGEKENGAVFSHMTVMYANALYQRGFVKEGFRALQTLADTAMDFAVSKIYPGIPEYFNRDGRGMYHYLTGAASWYMLTMVTEVFGVRGEIGDLLIQPKLLSGQFDEQGCAGLALTFAGQCFDITFDNPDRLSYGEYEVRSAVCDGTGLPVNGASAVMERSRIQQLKDGVHKIRVTLGRRQSSGGTQ</sequence>
<dbReference type="Pfam" id="PF06165">
    <property type="entry name" value="GH94_b-supersand"/>
    <property type="match status" value="1"/>
</dbReference>
<dbReference type="InterPro" id="IPR052047">
    <property type="entry name" value="GH94_Enzymes"/>
</dbReference>
<evidence type="ECO:0000259" key="4">
    <source>
        <dbReference type="Pfam" id="PF17167"/>
    </source>
</evidence>
<dbReference type="PANTHER" id="PTHR37469:SF2">
    <property type="entry name" value="CELLOBIONIC ACID PHOSPHORYLASE"/>
    <property type="match status" value="1"/>
</dbReference>
<keyword evidence="2" id="KW-0808">Transferase</keyword>
<evidence type="ECO:0000313" key="5">
    <source>
        <dbReference type="EMBL" id="EMZ28752.1"/>
    </source>
</evidence>
<dbReference type="HOGENOM" id="CLU_308539_0_0_9"/>
<dbReference type="SUPFAM" id="SSF48208">
    <property type="entry name" value="Six-hairpin glycosidases"/>
    <property type="match status" value="1"/>
</dbReference>
<dbReference type="PATRIC" id="fig|1235802.3.peg.1885"/>
<accession>N2AH54</accession>
<feature type="domain" description="Glycosyl hydrolase 94 catalytic" evidence="4">
    <location>
        <begin position="611"/>
        <end position="805"/>
    </location>
</feature>
<dbReference type="InterPro" id="IPR012341">
    <property type="entry name" value="6hp_glycosidase-like_sf"/>
</dbReference>
<dbReference type="EMBL" id="AQFT01000057">
    <property type="protein sequence ID" value="EMZ28752.1"/>
    <property type="molecule type" value="Genomic_DNA"/>
</dbReference>
<dbReference type="GO" id="GO:0016757">
    <property type="term" value="F:glycosyltransferase activity"/>
    <property type="evidence" value="ECO:0007669"/>
    <property type="project" value="UniProtKB-KW"/>
</dbReference>
<dbReference type="eggNOG" id="COG3459">
    <property type="taxonomic scope" value="Bacteria"/>
</dbReference>
<evidence type="ECO:0000313" key="6">
    <source>
        <dbReference type="Proteomes" id="UP000012589"/>
    </source>
</evidence>
<proteinExistence type="predicted"/>
<reference evidence="5 6" key="1">
    <citation type="journal article" date="2014" name="Genome Announc.">
        <title>Draft genome sequences of the altered schaedler flora, a defined bacterial community from gnotobiotic mice.</title>
        <authorList>
            <person name="Wannemuehler M.J."/>
            <person name="Overstreet A.M."/>
            <person name="Ward D.V."/>
            <person name="Phillips G.J."/>
        </authorList>
    </citation>
    <scope>NUCLEOTIDE SEQUENCE [LARGE SCALE GENOMIC DNA]</scope>
    <source>
        <strain evidence="5 6">ASF492</strain>
    </source>
</reference>
<evidence type="ECO:0000259" key="3">
    <source>
        <dbReference type="Pfam" id="PF06165"/>
    </source>
</evidence>
<dbReference type="InterPro" id="IPR010383">
    <property type="entry name" value="Glyco_hydrolase_94_b-supersand"/>
</dbReference>
<organism evidence="5 6">
    <name type="scientific">Eubacterium plexicaudatum ASF492</name>
    <dbReference type="NCBI Taxonomy" id="1235802"/>
    <lineage>
        <taxon>Bacteria</taxon>
        <taxon>Bacillati</taxon>
        <taxon>Bacillota</taxon>
        <taxon>Clostridia</taxon>
        <taxon>Eubacteriales</taxon>
        <taxon>Eubacteriaceae</taxon>
        <taxon>Eubacterium</taxon>
    </lineage>
</organism>
<name>N2AH54_9FIRM</name>
<dbReference type="Gene3D" id="2.70.98.40">
    <property type="entry name" value="Glycoside hydrolase, family 65, N-terminal domain"/>
    <property type="match status" value="1"/>
</dbReference>
<comment type="caution">
    <text evidence="5">The sequence shown here is derived from an EMBL/GenBank/DDBJ whole genome shotgun (WGS) entry which is preliminary data.</text>
</comment>
<dbReference type="GO" id="GO:0005975">
    <property type="term" value="P:carbohydrate metabolic process"/>
    <property type="evidence" value="ECO:0007669"/>
    <property type="project" value="InterPro"/>
</dbReference>
<dbReference type="InterPro" id="IPR037018">
    <property type="entry name" value="GH65_N"/>
</dbReference>
<keyword evidence="1" id="KW-0328">Glycosyltransferase</keyword>
<dbReference type="OrthoDB" id="9762900at2"/>
<dbReference type="STRING" id="1235802.C823_01779"/>
<dbReference type="InterPro" id="IPR011013">
    <property type="entry name" value="Gal_mutarotase_sf_dom"/>
</dbReference>
<keyword evidence="6" id="KW-1185">Reference proteome</keyword>
<protein>
    <recommendedName>
        <fullName evidence="7">Cellobiose phosphorylase</fullName>
    </recommendedName>
</protein>
<evidence type="ECO:0000256" key="1">
    <source>
        <dbReference type="ARBA" id="ARBA00022676"/>
    </source>
</evidence>
<dbReference type="Gene3D" id="1.50.10.10">
    <property type="match status" value="1"/>
</dbReference>
<gene>
    <name evidence="5" type="ORF">C823_01779</name>
</gene>
<dbReference type="AlphaFoldDB" id="N2AH54"/>
<evidence type="ECO:0008006" key="7">
    <source>
        <dbReference type="Google" id="ProtNLM"/>
    </source>
</evidence>
<dbReference type="Pfam" id="PF17167">
    <property type="entry name" value="Glyco_hydro_94"/>
    <property type="match status" value="2"/>
</dbReference>
<evidence type="ECO:0000256" key="2">
    <source>
        <dbReference type="ARBA" id="ARBA00022679"/>
    </source>
</evidence>
<dbReference type="Proteomes" id="UP000012589">
    <property type="component" value="Unassembled WGS sequence"/>
</dbReference>
<dbReference type="InterPro" id="IPR008928">
    <property type="entry name" value="6-hairpin_glycosidase_sf"/>
</dbReference>
<dbReference type="PANTHER" id="PTHR37469">
    <property type="entry name" value="CELLOBIONIC ACID PHOSPHORYLASE-RELATED"/>
    <property type="match status" value="1"/>
</dbReference>